<sequence>TLRQIPDHQELYLSPTTLSTLIYEINEYVPESTSLETLTQHTHLLPPTQSQAQEKARATESLDRAAVLYHLLDLLDEGDHLDIIVPPTRVNLEKVVSGRGYKGCAEFKSSRGKGKGTKCWFLVVRLEEQGTDLVVWGNVPGEELDGEGVVEREEGCMEGLIEGLRGELEVVEWDLFG</sequence>
<evidence type="ECO:0000256" key="2">
    <source>
        <dbReference type="ARBA" id="ARBA00022448"/>
    </source>
</evidence>
<protein>
    <submittedName>
        <fullName evidence="4">Mog1p/PsbP-like protein</fullName>
    </submittedName>
</protein>
<dbReference type="InterPro" id="IPR007681">
    <property type="entry name" value="Mog1"/>
</dbReference>
<keyword evidence="5" id="KW-1185">Reference proteome</keyword>
<dbReference type="InterPro" id="IPR016123">
    <property type="entry name" value="Mog1/PsbP_a/b/a-sand"/>
</dbReference>
<dbReference type="Proteomes" id="UP000248423">
    <property type="component" value="Unassembled WGS sequence"/>
</dbReference>
<dbReference type="VEuPathDB" id="FungiDB:BO78DRAFT_390033"/>
<evidence type="ECO:0000313" key="4">
    <source>
        <dbReference type="EMBL" id="PYI02640.1"/>
    </source>
</evidence>
<evidence type="ECO:0000256" key="1">
    <source>
        <dbReference type="ARBA" id="ARBA00010307"/>
    </source>
</evidence>
<dbReference type="SUPFAM" id="SSF55724">
    <property type="entry name" value="Mog1p/PsbP-like"/>
    <property type="match status" value="1"/>
</dbReference>
<proteinExistence type="inferred from homology"/>
<keyword evidence="3" id="KW-0653">Protein transport</keyword>
<comment type="similarity">
    <text evidence="1">Belongs to the MOG1 family.</text>
</comment>
<keyword evidence="2" id="KW-0813">Transport</keyword>
<dbReference type="OrthoDB" id="10255285at2759"/>
<feature type="non-terminal residue" evidence="4">
    <location>
        <position position="1"/>
    </location>
</feature>
<dbReference type="EMBL" id="KZ826391">
    <property type="protein sequence ID" value="PYI02640.1"/>
    <property type="molecule type" value="Genomic_DNA"/>
</dbReference>
<dbReference type="GO" id="GO:0005085">
    <property type="term" value="F:guanyl-nucleotide exchange factor activity"/>
    <property type="evidence" value="ECO:0007669"/>
    <property type="project" value="TreeGrafter"/>
</dbReference>
<dbReference type="Pfam" id="PF04603">
    <property type="entry name" value="Mog1"/>
    <property type="match status" value="1"/>
</dbReference>
<dbReference type="GO" id="GO:0031267">
    <property type="term" value="F:small GTPase binding"/>
    <property type="evidence" value="ECO:0007669"/>
    <property type="project" value="TreeGrafter"/>
</dbReference>
<reference evidence="4 5" key="1">
    <citation type="submission" date="2018-02" db="EMBL/GenBank/DDBJ databases">
        <title>The genomes of Aspergillus section Nigri reveals drivers in fungal speciation.</title>
        <authorList>
            <consortium name="DOE Joint Genome Institute"/>
            <person name="Vesth T.C."/>
            <person name="Nybo J."/>
            <person name="Theobald S."/>
            <person name="Brandl J."/>
            <person name="Frisvad J.C."/>
            <person name="Nielsen K.F."/>
            <person name="Lyhne E.K."/>
            <person name="Kogle M.E."/>
            <person name="Kuo A."/>
            <person name="Riley R."/>
            <person name="Clum A."/>
            <person name="Nolan M."/>
            <person name="Lipzen A."/>
            <person name="Salamov A."/>
            <person name="Henrissat B."/>
            <person name="Wiebenga A."/>
            <person name="De vries R.P."/>
            <person name="Grigoriev I.V."/>
            <person name="Mortensen U.H."/>
            <person name="Andersen M.R."/>
            <person name="Baker S.E."/>
        </authorList>
    </citation>
    <scope>NUCLEOTIDE SEQUENCE [LARGE SCALE GENOMIC DNA]</scope>
    <source>
        <strain evidence="4 5">CBS 121057</strain>
    </source>
</reference>
<gene>
    <name evidence="4" type="ORF">BO78DRAFT_390033</name>
</gene>
<name>A0A319DZI7_ASPSB</name>
<evidence type="ECO:0000256" key="3">
    <source>
        <dbReference type="ARBA" id="ARBA00022927"/>
    </source>
</evidence>
<evidence type="ECO:0000313" key="5">
    <source>
        <dbReference type="Proteomes" id="UP000248423"/>
    </source>
</evidence>
<organism evidence="4 5">
    <name type="scientific">Aspergillus sclerotiicarbonarius (strain CBS 121057 / IBT 28362)</name>
    <dbReference type="NCBI Taxonomy" id="1448318"/>
    <lineage>
        <taxon>Eukaryota</taxon>
        <taxon>Fungi</taxon>
        <taxon>Dikarya</taxon>
        <taxon>Ascomycota</taxon>
        <taxon>Pezizomycotina</taxon>
        <taxon>Eurotiomycetes</taxon>
        <taxon>Eurotiomycetidae</taxon>
        <taxon>Eurotiales</taxon>
        <taxon>Aspergillaceae</taxon>
        <taxon>Aspergillus</taxon>
        <taxon>Aspergillus subgen. Circumdati</taxon>
    </lineage>
</organism>
<dbReference type="Gene3D" id="3.40.1000.10">
    <property type="entry name" value="Mog1/PsbP, alpha/beta/alpha sandwich"/>
    <property type="match status" value="1"/>
</dbReference>
<dbReference type="PANTHER" id="PTHR15837">
    <property type="entry name" value="RAN GUANINE NUCLEOTIDE RELEASE FACTOR"/>
    <property type="match status" value="1"/>
</dbReference>
<dbReference type="GO" id="GO:0005634">
    <property type="term" value="C:nucleus"/>
    <property type="evidence" value="ECO:0007669"/>
    <property type="project" value="TreeGrafter"/>
</dbReference>
<dbReference type="STRING" id="1448318.A0A319DZI7"/>
<dbReference type="GO" id="GO:0006606">
    <property type="term" value="P:protein import into nucleus"/>
    <property type="evidence" value="ECO:0007669"/>
    <property type="project" value="TreeGrafter"/>
</dbReference>
<accession>A0A319DZI7</accession>
<dbReference type="AlphaFoldDB" id="A0A319DZI7"/>
<dbReference type="PANTHER" id="PTHR15837:SF0">
    <property type="entry name" value="RAN GUANINE NUCLEOTIDE RELEASE FACTOR"/>
    <property type="match status" value="1"/>
</dbReference>